<accession>A0A8J7YC43</accession>
<dbReference type="EMBL" id="JAHQXF010000002">
    <property type="protein sequence ID" value="MBV0924531.1"/>
    <property type="molecule type" value="Genomic_DNA"/>
</dbReference>
<reference evidence="3 4" key="1">
    <citation type="submission" date="2021-06" db="EMBL/GenBank/DDBJ databases">
        <title>New haloarchaea isolates fom saline soil.</title>
        <authorList>
            <person name="Duran-Viseras A."/>
            <person name="Sanchez-Porro C.S."/>
            <person name="Ventosa A."/>
        </authorList>
    </citation>
    <scope>NUCLEOTIDE SEQUENCE [LARGE SCALE GENOMIC DNA]</scope>
    <source>
        <strain evidence="3 4">JCM 183640</strain>
    </source>
</reference>
<dbReference type="PANTHER" id="PTHR46499">
    <property type="entry name" value="QUEUINE TRNA-RIBOSYLTRANSFERASE"/>
    <property type="match status" value="1"/>
</dbReference>
<evidence type="ECO:0000256" key="1">
    <source>
        <dbReference type="ARBA" id="ARBA00022694"/>
    </source>
</evidence>
<keyword evidence="3" id="KW-0808">Transferase</keyword>
<feature type="domain" description="tRNA-guanine(15) transglycosylase-like" evidence="2">
    <location>
        <begin position="59"/>
        <end position="300"/>
    </location>
</feature>
<keyword evidence="1" id="KW-0819">tRNA processing</keyword>
<dbReference type="InterPro" id="IPR002616">
    <property type="entry name" value="tRNA_ribo_trans-like"/>
</dbReference>
<protein>
    <submittedName>
        <fullName evidence="3">tRNA-guanine transglycosylase</fullName>
        <ecNumber evidence="3">2.4.2.-</ecNumber>
    </submittedName>
</protein>
<dbReference type="AlphaFoldDB" id="A0A8J7YC43"/>
<dbReference type="Pfam" id="PF01702">
    <property type="entry name" value="TGT"/>
    <property type="match status" value="1"/>
</dbReference>
<dbReference type="PANTHER" id="PTHR46499:SF1">
    <property type="entry name" value="QUEUINE TRNA-RIBOSYLTRANSFERASE"/>
    <property type="match status" value="1"/>
</dbReference>
<dbReference type="RefSeq" id="WP_162319094.1">
    <property type="nucleotide sequence ID" value="NZ_JAHQXF010000002.1"/>
</dbReference>
<dbReference type="EC" id="2.4.2.-" evidence="3"/>
<dbReference type="Proteomes" id="UP000766550">
    <property type="component" value="Unassembled WGS sequence"/>
</dbReference>
<dbReference type="NCBIfam" id="TIGR00449">
    <property type="entry name" value="tgt_general"/>
    <property type="match status" value="1"/>
</dbReference>
<dbReference type="InterPro" id="IPR050076">
    <property type="entry name" value="ArchSynthase1/Queuine_TRR"/>
</dbReference>
<dbReference type="Gene3D" id="3.20.20.105">
    <property type="entry name" value="Queuine tRNA-ribosyltransferase-like"/>
    <property type="match status" value="1"/>
</dbReference>
<dbReference type="GO" id="GO:0002099">
    <property type="term" value="P:tRNA wobble guanine modification"/>
    <property type="evidence" value="ECO:0007669"/>
    <property type="project" value="TreeGrafter"/>
</dbReference>
<keyword evidence="4" id="KW-1185">Reference proteome</keyword>
<sequence>MVEYFIEWAPNPDPLYHDPSQSPQEMTIDPPLLDTPISVNGYMISLEHLVGGRAKKSFRRAAEENGINAVLDYPGPIIIDSGGFQGTGDPPEKVLELQSSFSPDIVIQKDTVGDAAQTISDAERTYELAGQYDFEVWYVVQGSSVEEYLDCATQLKEIGCEKFCLGNLVGRSFLRKTDEVSEIVEAVAEVVDGGNLHLLGVSNPGILQRISEKIDSFDSSSAIRNATMLREVYEWKNSGIEYHEKCDSRPQEFYCSCPVCDKFDVFTNEFELEKYTGARRRVRQLRAIHNAWVIDQLAKSVS</sequence>
<evidence type="ECO:0000313" key="3">
    <source>
        <dbReference type="EMBL" id="MBV0924531.1"/>
    </source>
</evidence>
<organism evidence="3 4">
    <name type="scientific">Haloarcula limicola</name>
    <dbReference type="NCBI Taxonomy" id="1429915"/>
    <lineage>
        <taxon>Archaea</taxon>
        <taxon>Methanobacteriati</taxon>
        <taxon>Methanobacteriota</taxon>
        <taxon>Stenosarchaea group</taxon>
        <taxon>Halobacteria</taxon>
        <taxon>Halobacteriales</taxon>
        <taxon>Haloarculaceae</taxon>
        <taxon>Haloarcula</taxon>
    </lineage>
</organism>
<comment type="caution">
    <text evidence="3">The sequence shown here is derived from an EMBL/GenBank/DDBJ whole genome shotgun (WGS) entry which is preliminary data.</text>
</comment>
<proteinExistence type="predicted"/>
<gene>
    <name evidence="3" type="ORF">KTS45_10005</name>
</gene>
<dbReference type="InterPro" id="IPR036511">
    <property type="entry name" value="TGT-like_sf"/>
</dbReference>
<keyword evidence="3" id="KW-0328">Glycosyltransferase</keyword>
<dbReference type="GO" id="GO:0005737">
    <property type="term" value="C:cytoplasm"/>
    <property type="evidence" value="ECO:0007669"/>
    <property type="project" value="TreeGrafter"/>
</dbReference>
<evidence type="ECO:0000313" key="4">
    <source>
        <dbReference type="Proteomes" id="UP000766550"/>
    </source>
</evidence>
<dbReference type="SUPFAM" id="SSF51713">
    <property type="entry name" value="tRNA-guanine transglycosylase"/>
    <property type="match status" value="1"/>
</dbReference>
<evidence type="ECO:0000259" key="2">
    <source>
        <dbReference type="Pfam" id="PF01702"/>
    </source>
</evidence>
<name>A0A8J7YC43_9EURY</name>
<dbReference type="GO" id="GO:0016757">
    <property type="term" value="F:glycosyltransferase activity"/>
    <property type="evidence" value="ECO:0007669"/>
    <property type="project" value="UniProtKB-KW"/>
</dbReference>